<evidence type="ECO:0008006" key="3">
    <source>
        <dbReference type="Google" id="ProtNLM"/>
    </source>
</evidence>
<comment type="caution">
    <text evidence="1">The sequence shown here is derived from an EMBL/GenBank/DDBJ whole genome shotgun (WGS) entry which is preliminary data.</text>
</comment>
<gene>
    <name evidence="1" type="ORF">J8H85_14100</name>
</gene>
<protein>
    <recommendedName>
        <fullName evidence="3">FR47-like protein</fullName>
    </recommendedName>
</protein>
<name>A0ABS4BWK6_9FLAO</name>
<keyword evidence="2" id="KW-1185">Reference proteome</keyword>
<dbReference type="Proteomes" id="UP000670776">
    <property type="component" value="Unassembled WGS sequence"/>
</dbReference>
<dbReference type="Gene3D" id="3.40.630.30">
    <property type="match status" value="1"/>
</dbReference>
<evidence type="ECO:0000313" key="1">
    <source>
        <dbReference type="EMBL" id="MBP0904967.1"/>
    </source>
</evidence>
<sequence>MMNKLLEVGNEKELSGILLFTEDHRSPAINLYSDLGFKVKESRIYTRKTK</sequence>
<dbReference type="RefSeq" id="WP_209655858.1">
    <property type="nucleotide sequence ID" value="NZ_JBHUJE010000073.1"/>
</dbReference>
<organism evidence="1 2">
    <name type="scientific">Mariniflexile gromovii</name>
    <dbReference type="NCBI Taxonomy" id="362523"/>
    <lineage>
        <taxon>Bacteria</taxon>
        <taxon>Pseudomonadati</taxon>
        <taxon>Bacteroidota</taxon>
        <taxon>Flavobacteriia</taxon>
        <taxon>Flavobacteriales</taxon>
        <taxon>Flavobacteriaceae</taxon>
        <taxon>Mariniflexile</taxon>
    </lineage>
</organism>
<reference evidence="1 2" key="1">
    <citation type="submission" date="2021-04" db="EMBL/GenBank/DDBJ databases">
        <title>Mariniflexile gromovii gen. nov., sp. nov., a gliding bacterium isolated from the sea urchin Strongylocentrotus intermedius.</title>
        <authorList>
            <person name="Ko S."/>
            <person name="Le V."/>
            <person name="Ahn C.-Y."/>
            <person name="Oh H.-M."/>
        </authorList>
    </citation>
    <scope>NUCLEOTIDE SEQUENCE [LARGE SCALE GENOMIC DNA]</scope>
    <source>
        <strain evidence="1 2">KCTC 12570</strain>
    </source>
</reference>
<dbReference type="EMBL" id="JAGJCB010000015">
    <property type="protein sequence ID" value="MBP0904967.1"/>
    <property type="molecule type" value="Genomic_DNA"/>
</dbReference>
<accession>A0ABS4BWK6</accession>
<dbReference type="SUPFAM" id="SSF55729">
    <property type="entry name" value="Acyl-CoA N-acyltransferases (Nat)"/>
    <property type="match status" value="1"/>
</dbReference>
<dbReference type="InterPro" id="IPR016181">
    <property type="entry name" value="Acyl_CoA_acyltransferase"/>
</dbReference>
<evidence type="ECO:0000313" key="2">
    <source>
        <dbReference type="Proteomes" id="UP000670776"/>
    </source>
</evidence>
<proteinExistence type="predicted"/>